<accession>B9TLV8</accession>
<dbReference type="EMBL" id="EQ987484">
    <property type="protein sequence ID" value="EEF23156.1"/>
    <property type="molecule type" value="Genomic_DNA"/>
</dbReference>
<evidence type="ECO:0000313" key="2">
    <source>
        <dbReference type="EMBL" id="EEF23156.1"/>
    </source>
</evidence>
<evidence type="ECO:0000313" key="3">
    <source>
        <dbReference type="Proteomes" id="UP000008311"/>
    </source>
</evidence>
<feature type="region of interest" description="Disordered" evidence="1">
    <location>
        <begin position="1"/>
        <end position="44"/>
    </location>
</feature>
<name>B9TLV8_RICCO</name>
<evidence type="ECO:0000256" key="1">
    <source>
        <dbReference type="SAM" id="MobiDB-lite"/>
    </source>
</evidence>
<dbReference type="InParanoid" id="B9TLV8"/>
<sequence>MPGRLRDRRRSGVPSRPGCTSPPRSPPRIGAHEEEVAPDGTSRRVRSAMRLSILACPSLQYRTSADQRFSEYWIAFGRV</sequence>
<keyword evidence="3" id="KW-1185">Reference proteome</keyword>
<feature type="compositionally biased region" description="Basic residues" evidence="1">
    <location>
        <begin position="1"/>
        <end position="11"/>
    </location>
</feature>
<dbReference type="AlphaFoldDB" id="B9TLV8"/>
<proteinExistence type="predicted"/>
<reference evidence="3" key="1">
    <citation type="journal article" date="2010" name="Nat. Biotechnol.">
        <title>Draft genome sequence of the oilseed species Ricinus communis.</title>
        <authorList>
            <person name="Chan A.P."/>
            <person name="Crabtree J."/>
            <person name="Zhao Q."/>
            <person name="Lorenzi H."/>
            <person name="Orvis J."/>
            <person name="Puiu D."/>
            <person name="Melake-Berhan A."/>
            <person name="Jones K.M."/>
            <person name="Redman J."/>
            <person name="Chen G."/>
            <person name="Cahoon E.B."/>
            <person name="Gedil M."/>
            <person name="Stanke M."/>
            <person name="Haas B.J."/>
            <person name="Wortman J.R."/>
            <person name="Fraser-Liggett C.M."/>
            <person name="Ravel J."/>
            <person name="Rabinowicz P.D."/>
        </authorList>
    </citation>
    <scope>NUCLEOTIDE SEQUENCE [LARGE SCALE GENOMIC DNA]</scope>
    <source>
        <strain evidence="3">cv. Hale</strain>
    </source>
</reference>
<gene>
    <name evidence="2" type="ORF">RCOM_1816270</name>
</gene>
<protein>
    <submittedName>
        <fullName evidence="2">Uncharacterized protein</fullName>
    </submittedName>
</protein>
<dbReference type="Proteomes" id="UP000008311">
    <property type="component" value="Unassembled WGS sequence"/>
</dbReference>
<organism evidence="2 3">
    <name type="scientific">Ricinus communis</name>
    <name type="common">Castor bean</name>
    <dbReference type="NCBI Taxonomy" id="3988"/>
    <lineage>
        <taxon>Eukaryota</taxon>
        <taxon>Viridiplantae</taxon>
        <taxon>Streptophyta</taxon>
        <taxon>Embryophyta</taxon>
        <taxon>Tracheophyta</taxon>
        <taxon>Spermatophyta</taxon>
        <taxon>Magnoliopsida</taxon>
        <taxon>eudicotyledons</taxon>
        <taxon>Gunneridae</taxon>
        <taxon>Pentapetalae</taxon>
        <taxon>rosids</taxon>
        <taxon>fabids</taxon>
        <taxon>Malpighiales</taxon>
        <taxon>Euphorbiaceae</taxon>
        <taxon>Acalyphoideae</taxon>
        <taxon>Acalypheae</taxon>
        <taxon>Ricinus</taxon>
    </lineage>
</organism>